<organism evidence="2 4">
    <name type="scientific">Mycobacterium talmoniae</name>
    <dbReference type="NCBI Taxonomy" id="1858794"/>
    <lineage>
        <taxon>Bacteria</taxon>
        <taxon>Bacillati</taxon>
        <taxon>Actinomycetota</taxon>
        <taxon>Actinomycetes</taxon>
        <taxon>Mycobacteriales</taxon>
        <taxon>Mycobacteriaceae</taxon>
        <taxon>Mycobacterium</taxon>
    </lineage>
</organism>
<evidence type="ECO:0000313" key="5">
    <source>
        <dbReference type="Proteomes" id="UP000238296"/>
    </source>
</evidence>
<gene>
    <name evidence="2" type="ORF">BKN37_15530</name>
    <name evidence="3" type="ORF">C1Y40_03575</name>
</gene>
<keyword evidence="1" id="KW-0472">Membrane</keyword>
<dbReference type="AlphaFoldDB" id="A0A1S1NHJ9"/>
<comment type="caution">
    <text evidence="2">The sequence shown here is derived from an EMBL/GenBank/DDBJ whole genome shotgun (WGS) entry which is preliminary data.</text>
</comment>
<dbReference type="EMBL" id="MLQM01000083">
    <property type="protein sequence ID" value="OHV03060.1"/>
    <property type="molecule type" value="Genomic_DNA"/>
</dbReference>
<evidence type="ECO:0000313" key="2">
    <source>
        <dbReference type="EMBL" id="OHV03060.1"/>
    </source>
</evidence>
<sequence>MKIPEVLDHLPAADAARRVYGEPYQTPDGATVITVSRVRDGGALGVFVVRGDDASWVPAVDHNRIALVGVITGLAAAVIGCLAMLRRPPWPDLHGWIEVVWPSR</sequence>
<dbReference type="Proteomes" id="UP000179734">
    <property type="component" value="Unassembled WGS sequence"/>
</dbReference>
<keyword evidence="1" id="KW-0812">Transmembrane</keyword>
<proteinExistence type="predicted"/>
<keyword evidence="4" id="KW-1185">Reference proteome</keyword>
<reference evidence="3 5" key="2">
    <citation type="journal article" date="2017" name="Int. J. Syst. Evol. Microbiol.">
        <title>Mycobacterium talmoniae sp. nov., a slowly growing mycobacterium isolated from human respiratory samples.</title>
        <authorList>
            <person name="Davidson R.M."/>
            <person name="DeGroote M.A."/>
            <person name="Marola J.L."/>
            <person name="Buss S."/>
            <person name="Jones V."/>
            <person name="McNeil M.R."/>
            <person name="Freifeld A.G."/>
            <person name="Elaine Epperson L."/>
            <person name="Hasan N.A."/>
            <person name="Jackson M."/>
            <person name="Iwen P.C."/>
            <person name="Salfinger M."/>
            <person name="Strong M."/>
        </authorList>
    </citation>
    <scope>NUCLEOTIDE SEQUENCE [LARGE SCALE GENOMIC DNA]</scope>
    <source>
        <strain evidence="3 5">ATCC BAA-2683</strain>
    </source>
</reference>
<evidence type="ECO:0000256" key="1">
    <source>
        <dbReference type="SAM" id="Phobius"/>
    </source>
</evidence>
<feature type="transmembrane region" description="Helical" evidence="1">
    <location>
        <begin position="65"/>
        <end position="85"/>
    </location>
</feature>
<dbReference type="EMBL" id="PPEA01000522">
    <property type="protein sequence ID" value="PQM46255.1"/>
    <property type="molecule type" value="Genomic_DNA"/>
</dbReference>
<keyword evidence="1" id="KW-1133">Transmembrane helix</keyword>
<name>A0A1S1NHJ9_9MYCO</name>
<evidence type="ECO:0000313" key="3">
    <source>
        <dbReference type="EMBL" id="PQM46255.1"/>
    </source>
</evidence>
<accession>A0A1S1NHJ9</accession>
<reference evidence="2 4" key="1">
    <citation type="submission" date="2016-10" db="EMBL/GenBank/DDBJ databases">
        <title>Genome sequence of Mycobacterium talmonii.</title>
        <authorList>
            <person name="Greninger A.L."/>
            <person name="Elliott B."/>
            <person name="Vasireddy S."/>
            <person name="Vasireddy R."/>
        </authorList>
    </citation>
    <scope>NUCLEOTIDE SEQUENCE [LARGE SCALE GENOMIC DNA]</scope>
    <source>
        <strain evidence="2">MO-5499</strain>
        <strain evidence="4">NE-TNMC-100812</strain>
    </source>
</reference>
<dbReference type="RefSeq" id="WP_071027393.1">
    <property type="nucleotide sequence ID" value="NZ_MLQM01000083.1"/>
</dbReference>
<dbReference type="Proteomes" id="UP000238296">
    <property type="component" value="Unassembled WGS sequence"/>
</dbReference>
<evidence type="ECO:0000313" key="4">
    <source>
        <dbReference type="Proteomes" id="UP000179734"/>
    </source>
</evidence>
<reference evidence="3" key="3">
    <citation type="submission" date="2018-01" db="EMBL/GenBank/DDBJ databases">
        <authorList>
            <person name="Gaut B.S."/>
            <person name="Morton B.R."/>
            <person name="Clegg M.T."/>
            <person name="Duvall M.R."/>
        </authorList>
    </citation>
    <scope>NUCLEOTIDE SEQUENCE</scope>
    <source>
        <strain evidence="3">ATCC BAA-2683</strain>
    </source>
</reference>
<protein>
    <submittedName>
        <fullName evidence="2">Uncharacterized protein</fullName>
    </submittedName>
</protein>